<dbReference type="PIRSF" id="PIRSF007349">
    <property type="entry name" value="Tsp_L"/>
    <property type="match status" value="1"/>
</dbReference>
<dbReference type="InterPro" id="IPR020287">
    <property type="entry name" value="Tail_sheath_C"/>
</dbReference>
<evidence type="ECO:0000256" key="1">
    <source>
        <dbReference type="ARBA" id="ARBA00008005"/>
    </source>
</evidence>
<protein>
    <submittedName>
        <fullName evidence="4">Phage tail sheath subtilisin-like domain-containing protein</fullName>
    </submittedName>
</protein>
<gene>
    <name evidence="4" type="ORF">NP224_19280</name>
</gene>
<evidence type="ECO:0000313" key="5">
    <source>
        <dbReference type="Proteomes" id="UP001060345"/>
    </source>
</evidence>
<comment type="similarity">
    <text evidence="1">Belongs to the myoviridae tail sheath protein family.</text>
</comment>
<dbReference type="InterPro" id="IPR035089">
    <property type="entry name" value="Phage_sheath_subtilisin"/>
</dbReference>
<sequence length="503" mass="53957">MTVPFSRVPNNLRTPLFYVEFDNSMANTATATQRTLLIGQMLPTGTAAANIPVKVSSPNGVGELTGKGSQLHGMMAAYQKNDTAAEVWILPLADDSGSMTVAKGSIKVASQASETGVISLYLAGIRVQMTVLATDTPAQIATAMVTAIARKTDLPVTAAVKSDATDTVELTAKNAGLLGNGIDIRLNYLGTQGSEVTPAGLTLTVTAMTGGAGAPDFVDALGNLQDKTFDFIINAYDDTASLDAMKAFLNDASGRWAWDKQLYGHSFGTASGTYAELGTKGEARNNQHETLLGVYRSPTPRYIWSAALTGAIAPSLRNDPGRPLQSLPVYGVLAPDLADRFELTERNNLLYSGISTYTVADDGTVNVENIITTYQKNSYGDEDDSYLQVETLFSLMFVTRYLRTAVTSKFGRMKLAADGTRFAPGQPIVTPNIIKADQIAEYQTLVFNGYAQDAEAFAKNIIVEQNKTNPNRVDVLWPGALINQLRIFALLNQFRLQAESTGA</sequence>
<dbReference type="Pfam" id="PF17482">
    <property type="entry name" value="Phage_sheath_1C"/>
    <property type="match status" value="1"/>
</dbReference>
<feature type="domain" description="Tail sheath protein subtilisin-like" evidence="2">
    <location>
        <begin position="210"/>
        <end position="373"/>
    </location>
</feature>
<dbReference type="InterPro" id="IPR007067">
    <property type="entry name" value="Tail_sheath"/>
</dbReference>
<evidence type="ECO:0000259" key="3">
    <source>
        <dbReference type="Pfam" id="PF17482"/>
    </source>
</evidence>
<evidence type="ECO:0000313" key="4">
    <source>
        <dbReference type="EMBL" id="UWZ72357.1"/>
    </source>
</evidence>
<dbReference type="RefSeq" id="WP_154907584.1">
    <property type="nucleotide sequence ID" value="NZ_CABGVB010000001.1"/>
</dbReference>
<feature type="domain" description="Tail sheath protein C-terminal" evidence="3">
    <location>
        <begin position="381"/>
        <end position="494"/>
    </location>
</feature>
<evidence type="ECO:0000259" key="2">
    <source>
        <dbReference type="Pfam" id="PF04984"/>
    </source>
</evidence>
<dbReference type="EMBL" id="CP102103">
    <property type="protein sequence ID" value="UWZ72357.1"/>
    <property type="molecule type" value="Genomic_DNA"/>
</dbReference>
<dbReference type="Pfam" id="PF04984">
    <property type="entry name" value="Phage_sheath_1"/>
    <property type="match status" value="1"/>
</dbReference>
<reference evidence="4" key="1">
    <citation type="submission" date="2022-08" db="EMBL/GenBank/DDBJ databases">
        <title>Genomic characterization and comparative genomic analysis of a strain of klebsiella michiganensis carrying blaKPC-2 isolated from the blood of children with very preterm bloodstream infection.</title>
        <authorList>
            <person name="Zhang N."/>
        </authorList>
    </citation>
    <scope>NUCLEOTIDE SEQUENCE</scope>
    <source>
        <strain evidence="4">BSI-KPN166</strain>
    </source>
</reference>
<organism evidence="4 5">
    <name type="scientific">Klebsiella michiganensis</name>
    <dbReference type="NCBI Taxonomy" id="1134687"/>
    <lineage>
        <taxon>Bacteria</taxon>
        <taxon>Pseudomonadati</taxon>
        <taxon>Pseudomonadota</taxon>
        <taxon>Gammaproteobacteria</taxon>
        <taxon>Enterobacterales</taxon>
        <taxon>Enterobacteriaceae</taxon>
        <taxon>Klebsiella/Raoultella group</taxon>
        <taxon>Klebsiella</taxon>
    </lineage>
</organism>
<proteinExistence type="inferred from homology"/>
<dbReference type="Proteomes" id="UP001060345">
    <property type="component" value="Chromosome"/>
</dbReference>
<name>A0AAX3CL68_9ENTR</name>
<accession>A0AAX3CL68</accession>
<dbReference type="AlphaFoldDB" id="A0AAX3CL68"/>